<dbReference type="Gene3D" id="1.10.1660.10">
    <property type="match status" value="1"/>
</dbReference>
<dbReference type="GO" id="GO:0003677">
    <property type="term" value="F:DNA binding"/>
    <property type="evidence" value="ECO:0007669"/>
    <property type="project" value="UniProtKB-KW"/>
</dbReference>
<evidence type="ECO:0000313" key="6">
    <source>
        <dbReference type="Proteomes" id="UP001519308"/>
    </source>
</evidence>
<evidence type="ECO:0000256" key="2">
    <source>
        <dbReference type="ARBA" id="ARBA00023125"/>
    </source>
</evidence>
<proteinExistence type="predicted"/>
<keyword evidence="2 5" id="KW-0238">DNA-binding</keyword>
<dbReference type="SUPFAM" id="SSF46955">
    <property type="entry name" value="Putative DNA-binding domain"/>
    <property type="match status" value="1"/>
</dbReference>
<gene>
    <name evidence="5" type="ORF">J2Z44_001358</name>
</gene>
<name>A0ABS4K1A6_9CLOT</name>
<dbReference type="InterPro" id="IPR009061">
    <property type="entry name" value="DNA-bd_dom_put_sf"/>
</dbReference>
<dbReference type="InterPro" id="IPR000551">
    <property type="entry name" value="MerR-type_HTH_dom"/>
</dbReference>
<protein>
    <submittedName>
        <fullName evidence="5">DNA-binding transcriptional MerR regulator</fullName>
    </submittedName>
</protein>
<dbReference type="RefSeq" id="WP_021283799.1">
    <property type="nucleotide sequence ID" value="NZ_JAGGLL010000008.1"/>
</dbReference>
<dbReference type="PROSITE" id="PS50937">
    <property type="entry name" value="HTH_MERR_2"/>
    <property type="match status" value="1"/>
</dbReference>
<accession>A0ABS4K1A6</accession>
<evidence type="ECO:0000256" key="3">
    <source>
        <dbReference type="ARBA" id="ARBA00023163"/>
    </source>
</evidence>
<organism evidence="5 6">
    <name type="scientific">Clostridium punense</name>
    <dbReference type="NCBI Taxonomy" id="1054297"/>
    <lineage>
        <taxon>Bacteria</taxon>
        <taxon>Bacillati</taxon>
        <taxon>Bacillota</taxon>
        <taxon>Clostridia</taxon>
        <taxon>Eubacteriales</taxon>
        <taxon>Clostridiaceae</taxon>
        <taxon>Clostridium</taxon>
    </lineage>
</organism>
<dbReference type="Pfam" id="PF13411">
    <property type="entry name" value="MerR_1"/>
    <property type="match status" value="1"/>
</dbReference>
<dbReference type="SMART" id="SM00422">
    <property type="entry name" value="HTH_MERR"/>
    <property type="match status" value="1"/>
</dbReference>
<evidence type="ECO:0000256" key="1">
    <source>
        <dbReference type="ARBA" id="ARBA00023015"/>
    </source>
</evidence>
<dbReference type="Proteomes" id="UP001519308">
    <property type="component" value="Unassembled WGS sequence"/>
</dbReference>
<dbReference type="InterPro" id="IPR047057">
    <property type="entry name" value="MerR_fam"/>
</dbReference>
<dbReference type="PANTHER" id="PTHR30204:SF94">
    <property type="entry name" value="HEAVY METAL-DEPENDENT TRANSCRIPTIONAL REGULATOR HI_0293-RELATED"/>
    <property type="match status" value="1"/>
</dbReference>
<evidence type="ECO:0000313" key="5">
    <source>
        <dbReference type="EMBL" id="MBP2021562.1"/>
    </source>
</evidence>
<dbReference type="PANTHER" id="PTHR30204">
    <property type="entry name" value="REDOX-CYCLING DRUG-SENSING TRANSCRIPTIONAL ACTIVATOR SOXR"/>
    <property type="match status" value="1"/>
</dbReference>
<keyword evidence="1" id="KW-0805">Transcription regulation</keyword>
<comment type="caution">
    <text evidence="5">The sequence shown here is derived from an EMBL/GenBank/DDBJ whole genome shotgun (WGS) entry which is preliminary data.</text>
</comment>
<feature type="domain" description="HTH merR-type" evidence="4">
    <location>
        <begin position="1"/>
        <end position="58"/>
    </location>
</feature>
<sequence>MKIYSTSEIARLMGLHPNTVMLYEKWGYIAPVPRKENGYRTFTETHLDQMKLVRLALRSEAIKWYMRFEVKNIIRSAAQGNLEKALELSREHLTHIENEKNNEIRVMKIIQEILKRIQKKKRIFH</sequence>
<reference evidence="5 6" key="1">
    <citation type="submission" date="2021-03" db="EMBL/GenBank/DDBJ databases">
        <title>Genomic Encyclopedia of Type Strains, Phase IV (KMG-IV): sequencing the most valuable type-strain genomes for metagenomic binning, comparative biology and taxonomic classification.</title>
        <authorList>
            <person name="Goeker M."/>
        </authorList>
    </citation>
    <scope>NUCLEOTIDE SEQUENCE [LARGE SCALE GENOMIC DNA]</scope>
    <source>
        <strain evidence="5 6">DSM 28650</strain>
    </source>
</reference>
<evidence type="ECO:0000259" key="4">
    <source>
        <dbReference type="PROSITE" id="PS50937"/>
    </source>
</evidence>
<keyword evidence="3" id="KW-0804">Transcription</keyword>
<dbReference type="EMBL" id="JAGGLL010000008">
    <property type="protein sequence ID" value="MBP2021562.1"/>
    <property type="molecule type" value="Genomic_DNA"/>
</dbReference>
<keyword evidence="6" id="KW-1185">Reference proteome</keyword>